<comment type="caution">
    <text evidence="1">The sequence shown here is derived from an EMBL/GenBank/DDBJ whole genome shotgun (WGS) entry which is preliminary data.</text>
</comment>
<accession>A0AAW1K387</accession>
<reference evidence="1 2" key="1">
    <citation type="journal article" date="2024" name="BMC Genomics">
        <title>De novo assembly and annotation of Popillia japonica's genome with initial clues to its potential as an invasive pest.</title>
        <authorList>
            <person name="Cucini C."/>
            <person name="Boschi S."/>
            <person name="Funari R."/>
            <person name="Cardaioli E."/>
            <person name="Iannotti N."/>
            <person name="Marturano G."/>
            <person name="Paoli F."/>
            <person name="Bruttini M."/>
            <person name="Carapelli A."/>
            <person name="Frati F."/>
            <person name="Nardi F."/>
        </authorList>
    </citation>
    <scope>NUCLEOTIDE SEQUENCE [LARGE SCALE GENOMIC DNA]</scope>
    <source>
        <strain evidence="1">DMR45628</strain>
    </source>
</reference>
<dbReference type="EMBL" id="JASPKY010000269">
    <property type="protein sequence ID" value="KAK9712030.1"/>
    <property type="molecule type" value="Genomic_DNA"/>
</dbReference>
<proteinExistence type="predicted"/>
<organism evidence="1 2">
    <name type="scientific">Popillia japonica</name>
    <name type="common">Japanese beetle</name>
    <dbReference type="NCBI Taxonomy" id="7064"/>
    <lineage>
        <taxon>Eukaryota</taxon>
        <taxon>Metazoa</taxon>
        <taxon>Ecdysozoa</taxon>
        <taxon>Arthropoda</taxon>
        <taxon>Hexapoda</taxon>
        <taxon>Insecta</taxon>
        <taxon>Pterygota</taxon>
        <taxon>Neoptera</taxon>
        <taxon>Endopterygota</taxon>
        <taxon>Coleoptera</taxon>
        <taxon>Polyphaga</taxon>
        <taxon>Scarabaeiformia</taxon>
        <taxon>Scarabaeidae</taxon>
        <taxon>Rutelinae</taxon>
        <taxon>Popillia</taxon>
    </lineage>
</organism>
<evidence type="ECO:0000313" key="1">
    <source>
        <dbReference type="EMBL" id="KAK9712030.1"/>
    </source>
</evidence>
<name>A0AAW1K387_POPJA</name>
<dbReference type="PANTHER" id="PTHR46114">
    <property type="entry name" value="APPLE DOMAIN-CONTAINING PROTEIN"/>
    <property type="match status" value="1"/>
</dbReference>
<protein>
    <submittedName>
        <fullName evidence="1">Uncharacterized protein</fullName>
    </submittedName>
</protein>
<keyword evidence="2" id="KW-1185">Reference proteome</keyword>
<dbReference type="Proteomes" id="UP001458880">
    <property type="component" value="Unassembled WGS sequence"/>
</dbReference>
<dbReference type="PANTHER" id="PTHR46114:SF1">
    <property type="entry name" value="ZAD DOMAIN-CONTAINING PROTEIN"/>
    <property type="match status" value="1"/>
</dbReference>
<dbReference type="AlphaFoldDB" id="A0AAW1K387"/>
<evidence type="ECO:0000313" key="2">
    <source>
        <dbReference type="Proteomes" id="UP001458880"/>
    </source>
</evidence>
<gene>
    <name evidence="1" type="ORF">QE152_g25118</name>
</gene>
<sequence length="91" mass="10525">MYNIPEAVRSKVERDFTGADIRKLLTDTLFVESMNGKKKEAWVSFKDVVEKFLVNTKDPDYEKIVQWMLAAYEAQGCKMGLKVHFLLFNGC</sequence>